<name>A0A370GAZ8_9COXI</name>
<accession>A0A370GAZ8</accession>
<dbReference type="Pfam" id="PF00571">
    <property type="entry name" value="CBS"/>
    <property type="match status" value="2"/>
</dbReference>
<gene>
    <name evidence="4" type="ORF">C8D86_1229</name>
</gene>
<evidence type="ECO:0000313" key="4">
    <source>
        <dbReference type="EMBL" id="RDI40965.1"/>
    </source>
</evidence>
<dbReference type="PANTHER" id="PTHR43080">
    <property type="entry name" value="CBS DOMAIN-CONTAINING PROTEIN CBSX3, MITOCHONDRIAL"/>
    <property type="match status" value="1"/>
</dbReference>
<dbReference type="SUPFAM" id="SSF54631">
    <property type="entry name" value="CBS-domain pair"/>
    <property type="match status" value="1"/>
</dbReference>
<organism evidence="4 5">
    <name type="scientific">Aquicella lusitana</name>
    <dbReference type="NCBI Taxonomy" id="254246"/>
    <lineage>
        <taxon>Bacteria</taxon>
        <taxon>Pseudomonadati</taxon>
        <taxon>Pseudomonadota</taxon>
        <taxon>Gammaproteobacteria</taxon>
        <taxon>Legionellales</taxon>
        <taxon>Coxiellaceae</taxon>
        <taxon>Aquicella</taxon>
    </lineage>
</organism>
<evidence type="ECO:0000259" key="3">
    <source>
        <dbReference type="PROSITE" id="PS51371"/>
    </source>
</evidence>
<dbReference type="EMBL" id="QQAX01000022">
    <property type="protein sequence ID" value="RDI40965.1"/>
    <property type="molecule type" value="Genomic_DNA"/>
</dbReference>
<dbReference type="PROSITE" id="PS51371">
    <property type="entry name" value="CBS"/>
    <property type="match status" value="2"/>
</dbReference>
<dbReference type="Gene3D" id="3.10.580.10">
    <property type="entry name" value="CBS-domain"/>
    <property type="match status" value="1"/>
</dbReference>
<dbReference type="Proteomes" id="UP000254720">
    <property type="component" value="Unassembled WGS sequence"/>
</dbReference>
<dbReference type="AlphaFoldDB" id="A0A370GAZ8"/>
<reference evidence="4 5" key="1">
    <citation type="submission" date="2018-07" db="EMBL/GenBank/DDBJ databases">
        <title>Genomic Encyclopedia of Type Strains, Phase IV (KMG-IV): sequencing the most valuable type-strain genomes for metagenomic binning, comparative biology and taxonomic classification.</title>
        <authorList>
            <person name="Goeker M."/>
        </authorList>
    </citation>
    <scope>NUCLEOTIDE SEQUENCE [LARGE SCALE GENOMIC DNA]</scope>
    <source>
        <strain evidence="4 5">DSM 16500</strain>
    </source>
</reference>
<dbReference type="RefSeq" id="WP_114835038.1">
    <property type="nucleotide sequence ID" value="NZ_LR699114.1"/>
</dbReference>
<dbReference type="InterPro" id="IPR051257">
    <property type="entry name" value="Diverse_CBS-Domain"/>
</dbReference>
<evidence type="ECO:0000256" key="1">
    <source>
        <dbReference type="ARBA" id="ARBA00023122"/>
    </source>
</evidence>
<dbReference type="CDD" id="cd04622">
    <property type="entry name" value="CBS_pair_HRP1_like"/>
    <property type="match status" value="1"/>
</dbReference>
<dbReference type="SMART" id="SM00116">
    <property type="entry name" value="CBS"/>
    <property type="match status" value="2"/>
</dbReference>
<dbReference type="OrthoDB" id="9794094at2"/>
<comment type="caution">
    <text evidence="4">The sequence shown here is derived from an EMBL/GenBank/DDBJ whole genome shotgun (WGS) entry which is preliminary data.</text>
</comment>
<dbReference type="PANTHER" id="PTHR43080:SF2">
    <property type="entry name" value="CBS DOMAIN-CONTAINING PROTEIN"/>
    <property type="match status" value="1"/>
</dbReference>
<evidence type="ECO:0000256" key="2">
    <source>
        <dbReference type="PROSITE-ProRule" id="PRU00703"/>
    </source>
</evidence>
<dbReference type="InterPro" id="IPR046342">
    <property type="entry name" value="CBS_dom_sf"/>
</dbReference>
<proteinExistence type="predicted"/>
<keyword evidence="1 2" id="KW-0129">CBS domain</keyword>
<evidence type="ECO:0000313" key="5">
    <source>
        <dbReference type="Proteomes" id="UP000254720"/>
    </source>
</evidence>
<sequence>MKAKDVMSKKPEFLPPTATLKEAARQMNTHDYGFIPVGENDRLIGAVTDRDIVIRAVAEGKDPAKTTLRDVMSKGIHFCFESDDIEKVAQQMEQLQIRRLVVLNKDKRLTGIISLGDIATKCHNPSLSAELTDAVSQE</sequence>
<keyword evidence="5" id="KW-1185">Reference proteome</keyword>
<feature type="domain" description="CBS" evidence="3">
    <location>
        <begin position="7"/>
        <end position="63"/>
    </location>
</feature>
<dbReference type="InterPro" id="IPR000644">
    <property type="entry name" value="CBS_dom"/>
</dbReference>
<feature type="domain" description="CBS" evidence="3">
    <location>
        <begin position="72"/>
        <end position="130"/>
    </location>
</feature>
<protein>
    <submittedName>
        <fullName evidence="4">CBS domain-containing protein</fullName>
    </submittedName>
</protein>